<feature type="compositionally biased region" description="Basic and acidic residues" evidence="2">
    <location>
        <begin position="1"/>
        <end position="11"/>
    </location>
</feature>
<dbReference type="PROSITE" id="PS50118">
    <property type="entry name" value="HMG_BOX_2"/>
    <property type="match status" value="1"/>
</dbReference>
<name>A0A9W6Z187_AMBMO</name>
<evidence type="ECO:0000313" key="4">
    <source>
        <dbReference type="EMBL" id="GMG56006.1"/>
    </source>
</evidence>
<feature type="region of interest" description="Disordered" evidence="2">
    <location>
        <begin position="110"/>
        <end position="203"/>
    </location>
</feature>
<dbReference type="GO" id="GO:0003677">
    <property type="term" value="F:DNA binding"/>
    <property type="evidence" value="ECO:0007669"/>
    <property type="project" value="UniProtKB-UniRule"/>
</dbReference>
<dbReference type="Proteomes" id="UP001165063">
    <property type="component" value="Unassembled WGS sequence"/>
</dbReference>
<feature type="DNA-binding region" description="HMG box" evidence="1">
    <location>
        <begin position="1"/>
        <end position="58"/>
    </location>
</feature>
<reference evidence="4" key="1">
    <citation type="submission" date="2023-04" db="EMBL/GenBank/DDBJ databases">
        <title>Ambrosiozyma monospora NBRC 1965.</title>
        <authorList>
            <person name="Ichikawa N."/>
            <person name="Sato H."/>
            <person name="Tonouchi N."/>
        </authorList>
    </citation>
    <scope>NUCLEOTIDE SEQUENCE</scope>
    <source>
        <strain evidence="4">NBRC 1965</strain>
    </source>
</reference>
<feature type="compositionally biased region" description="Low complexity" evidence="2">
    <location>
        <begin position="77"/>
        <end position="86"/>
    </location>
</feature>
<feature type="region of interest" description="Disordered" evidence="2">
    <location>
        <begin position="1"/>
        <end position="20"/>
    </location>
</feature>
<dbReference type="SUPFAM" id="SSF47095">
    <property type="entry name" value="HMG-box"/>
    <property type="match status" value="1"/>
</dbReference>
<gene>
    <name evidence="4" type="ORF">Amon01_000807500</name>
</gene>
<comment type="caution">
    <text evidence="4">The sequence shown here is derived from an EMBL/GenBank/DDBJ whole genome shotgun (WGS) entry which is preliminary data.</text>
</comment>
<feature type="compositionally biased region" description="Acidic residues" evidence="2">
    <location>
        <begin position="128"/>
        <end position="147"/>
    </location>
</feature>
<feature type="domain" description="HMG box" evidence="3">
    <location>
        <begin position="1"/>
        <end position="58"/>
    </location>
</feature>
<dbReference type="InterPro" id="IPR009071">
    <property type="entry name" value="HMG_box_dom"/>
</dbReference>
<evidence type="ECO:0000256" key="2">
    <source>
        <dbReference type="SAM" id="MobiDB-lite"/>
    </source>
</evidence>
<dbReference type="AlphaFoldDB" id="A0A9W6Z187"/>
<dbReference type="GO" id="GO:0005634">
    <property type="term" value="C:nucleus"/>
    <property type="evidence" value="ECO:0007669"/>
    <property type="project" value="UniProtKB-UniRule"/>
</dbReference>
<keyword evidence="5" id="KW-1185">Reference proteome</keyword>
<feature type="compositionally biased region" description="Basic residues" evidence="2">
    <location>
        <begin position="87"/>
        <end position="96"/>
    </location>
</feature>
<feature type="compositionally biased region" description="Acidic residues" evidence="2">
    <location>
        <begin position="188"/>
        <end position="203"/>
    </location>
</feature>
<dbReference type="EMBL" id="BSXU01006609">
    <property type="protein sequence ID" value="GMG56006.1"/>
    <property type="molecule type" value="Genomic_DNA"/>
</dbReference>
<evidence type="ECO:0000313" key="5">
    <source>
        <dbReference type="Proteomes" id="UP001165063"/>
    </source>
</evidence>
<proteinExistence type="predicted"/>
<evidence type="ECO:0000256" key="1">
    <source>
        <dbReference type="PROSITE-ProRule" id="PRU00267"/>
    </source>
</evidence>
<sequence length="203" mass="21897">MNKERIRKEQAESNAPTNKLGDVLAESWKALDTEARKPYFEIFLRDQQRYRTQMYAYKIKRESGGFDNPNDDDDDAASTASSTSTTQKKKRKKSTRKLILSAASAAAATANLSDAPLSTDPVEPMSESVEDGEADEADEVDEADDGGDVMNTTIASSPAPIDTLDVEDDVASVAEPASALDSISGGAADDDETTDEEEVDFES</sequence>
<dbReference type="InterPro" id="IPR036910">
    <property type="entry name" value="HMG_box_dom_sf"/>
</dbReference>
<protein>
    <submittedName>
        <fullName evidence="4">Unnamed protein product</fullName>
    </submittedName>
</protein>
<keyword evidence="1" id="KW-0539">Nucleus</keyword>
<keyword evidence="1" id="KW-0238">DNA-binding</keyword>
<dbReference type="Gene3D" id="1.10.30.10">
    <property type="entry name" value="High mobility group box domain"/>
    <property type="match status" value="1"/>
</dbReference>
<organism evidence="4 5">
    <name type="scientific">Ambrosiozyma monospora</name>
    <name type="common">Yeast</name>
    <name type="synonym">Endomycopsis monosporus</name>
    <dbReference type="NCBI Taxonomy" id="43982"/>
    <lineage>
        <taxon>Eukaryota</taxon>
        <taxon>Fungi</taxon>
        <taxon>Dikarya</taxon>
        <taxon>Ascomycota</taxon>
        <taxon>Saccharomycotina</taxon>
        <taxon>Pichiomycetes</taxon>
        <taxon>Pichiales</taxon>
        <taxon>Pichiaceae</taxon>
        <taxon>Ambrosiozyma</taxon>
    </lineage>
</organism>
<feature type="region of interest" description="Disordered" evidence="2">
    <location>
        <begin position="61"/>
        <end position="96"/>
    </location>
</feature>
<dbReference type="OrthoDB" id="10070927at2759"/>
<dbReference type="Pfam" id="PF00505">
    <property type="entry name" value="HMG_box"/>
    <property type="match status" value="1"/>
</dbReference>
<accession>A0A9W6Z187</accession>
<evidence type="ECO:0000259" key="3">
    <source>
        <dbReference type="PROSITE" id="PS50118"/>
    </source>
</evidence>